<dbReference type="PANTHER" id="PTHR36100">
    <property type="entry name" value="BUD SITE SELECTION PROTEIN 4"/>
    <property type="match status" value="1"/>
</dbReference>
<keyword evidence="1" id="KW-0132">Cell division</keyword>
<feature type="compositionally biased region" description="Polar residues" evidence="3">
    <location>
        <begin position="1420"/>
        <end position="1455"/>
    </location>
</feature>
<keyword evidence="6" id="KW-1185">Reference proteome</keyword>
<feature type="compositionally biased region" description="Basic and acidic residues" evidence="3">
    <location>
        <begin position="337"/>
        <end position="360"/>
    </location>
</feature>
<feature type="region of interest" description="Disordered" evidence="3">
    <location>
        <begin position="906"/>
        <end position="998"/>
    </location>
</feature>
<dbReference type="InterPro" id="IPR012966">
    <property type="entry name" value="AHD"/>
</dbReference>
<feature type="region of interest" description="Disordered" evidence="3">
    <location>
        <begin position="652"/>
        <end position="827"/>
    </location>
</feature>
<feature type="compositionally biased region" description="Basic and acidic residues" evidence="3">
    <location>
        <begin position="157"/>
        <end position="175"/>
    </location>
</feature>
<feature type="region of interest" description="Disordered" evidence="3">
    <location>
        <begin position="1412"/>
        <end position="1509"/>
    </location>
</feature>
<reference evidence="5 6" key="1">
    <citation type="submission" date="2024-04" db="EMBL/GenBank/DDBJ databases">
        <title>Phyllosticta paracitricarpa is synonymous to the EU quarantine fungus P. citricarpa based on phylogenomic analyses.</title>
        <authorList>
            <consortium name="Lawrence Berkeley National Laboratory"/>
            <person name="Van Ingen-Buijs V.A."/>
            <person name="Van Westerhoven A.C."/>
            <person name="Haridas S."/>
            <person name="Skiadas P."/>
            <person name="Martin F."/>
            <person name="Groenewald J.Z."/>
            <person name="Crous P.W."/>
            <person name="Seidl M.F."/>
        </authorList>
    </citation>
    <scope>NUCLEOTIDE SEQUENCE [LARGE SCALE GENOMIC DNA]</scope>
    <source>
        <strain evidence="5 6">CBS 123374</strain>
    </source>
</reference>
<evidence type="ECO:0000256" key="1">
    <source>
        <dbReference type="ARBA" id="ARBA00022618"/>
    </source>
</evidence>
<evidence type="ECO:0000313" key="5">
    <source>
        <dbReference type="EMBL" id="KAK8238573.1"/>
    </source>
</evidence>
<evidence type="ECO:0000256" key="2">
    <source>
        <dbReference type="ARBA" id="ARBA00023306"/>
    </source>
</evidence>
<feature type="domain" description="PH" evidence="4">
    <location>
        <begin position="1270"/>
        <end position="1387"/>
    </location>
</feature>
<dbReference type="PROSITE" id="PS50003">
    <property type="entry name" value="PH_DOMAIN"/>
    <property type="match status" value="1"/>
</dbReference>
<feature type="compositionally biased region" description="Basic and acidic residues" evidence="3">
    <location>
        <begin position="1123"/>
        <end position="1152"/>
    </location>
</feature>
<feature type="region of interest" description="Disordered" evidence="3">
    <location>
        <begin position="120"/>
        <end position="414"/>
    </location>
</feature>
<proteinExistence type="predicted"/>
<sequence>MPTEAVEPLRTSKNTPTASPLKTMANSPGPLRELSPMERRRNSPSYNQLTKKPVGGRDTSPLDTSPFGGSKHRFWQTRDPNSPSLQDSENSFDGQQTLSPKRNSIENLMKASRVKNSTMFAREQKDHYDPTKLPVVERPLAGGRPLSAQGYVPRGFDPLRNRENLKTHHRGESEPKIATSKINGGYITNSPPKPSTSPLRSSLSRNGRFSQGAENDSSVLSSDDEYVGDGPARPLRRHAKSVTFEAKPPVINEYEMVTPEPSLASREGSYESGEEDEEDYEFEGDSMDRDDSFDASLEDTDKTPVVLPEDWRHMSPEAANSELADTFDDPFTNNDSVIHHTKEEQLEPARERSHSSDGEQRPLPPLPQFQSSPPDTPRGRRESNDGIAAAAERVSNAHRTLPSPPRVAANFSKADILSIGRASMTLEDRLDLMGIKDSRQGTPTKALDAAEDQKDNGEKQPEGSDFDLRHISRESIMEKVKSGDYDDYDYEEQPSMLSERNYEFDPDVPLQSREVSSNFDVDVPDLPTTAVKLEDGESGFDLNSIPELHSPGGSPGRGSEEREGSVIHYDMSGHDVDSDDGSHYSTDEAEEKPSQQNSTDEDDGPPTPKAEDVAAAEGGELVPKRTPSKIDGLPDFGSFENVEDFHLQLQSYLGKSKSPPPADVAMNAAPKLEPDEDFLQRPVTPPEQTDDNTMTSTEDDEPGTPESVIRHPIQPDERYDSEVDEPVATIKAPGGTLKTRTSSTPSDFSTMAATRRQVSGERPPPIPEKHTGRLSLTAEIEEPSQLSHVSEERSSEMGSSEGSREEADWETKSEGGEPKRRQSFKMKLDFPMGDIGEDLSFDLDREFDRVVESQKVQHSHVLASSADILRAKLKSEREIANRRDCKQKGYLMRQNTKIVYASSRKFSDEVPSDNSANSSTTAPTTERLLAPPGSRPSASTPRKSTRERSNTWTTEPWVGKTRRRSVRNPSTASIGEGRPKSAAGPMPPMPGQESAVTSGDMSMIDENEENMEKGRLFVKVVGVKDLDMALPKNEKTWFQLTLDNGLHCVTTAWLELARDAPIGQEFELVVLNDLEFQLTLQTKLQAPPKPKVAPPVVPAPKPSGHKKTNSAFGRLLQSPKKRKEAERKQQEEAERAAALRAQQEREAREAAKRVNSNPTAWDLLHDLVGPDGSFARAYVCLKNYERQSYGRQFEVDVPCFNEWAIEEDPSITSSVKSKRGGVVRRPPYKVGKLTLQLLYVPKPKNAKDEDMPKSMNACIRELKEAEELKSRIFEGHLSQQGGDCPYWRRRFFRLTGSKLTAFHETTRQPRATINLAKAAKLIDDHTTLKQKEAGGRRKSGFAEEDEGYAFVEEGFRIRFHNGETIDFYADNPQDKEGWMKVLGDTIGGSSRSCKAWAELVFQKEKAERAAAKAAAAAKANGQSDTPNSIPQQPRARPQSTFEPGQQQHAKPQQAPTGVRVPPSAYNRTAPVGTSPDKRRPISELNPGPAQATTAVQKGSGGSAAARYLGKMGERRRGNIKSMIF</sequence>
<feature type="compositionally biased region" description="Low complexity" evidence="3">
    <location>
        <begin position="196"/>
        <end position="205"/>
    </location>
</feature>
<feature type="compositionally biased region" description="Polar residues" evidence="3">
    <location>
        <begin position="180"/>
        <end position="189"/>
    </location>
</feature>
<evidence type="ECO:0000259" key="4">
    <source>
        <dbReference type="PROSITE" id="PS50003"/>
    </source>
</evidence>
<dbReference type="InterPro" id="IPR001849">
    <property type="entry name" value="PH_domain"/>
</dbReference>
<dbReference type="InterPro" id="IPR011993">
    <property type="entry name" value="PH-like_dom_sf"/>
</dbReference>
<feature type="region of interest" description="Disordered" evidence="3">
    <location>
        <begin position="434"/>
        <end position="638"/>
    </location>
</feature>
<feature type="compositionally biased region" description="Acidic residues" evidence="3">
    <location>
        <begin position="272"/>
        <end position="285"/>
    </location>
</feature>
<dbReference type="PANTHER" id="PTHR36100:SF1">
    <property type="entry name" value="BUD SITE SELECTION PROTEIN 4"/>
    <property type="match status" value="1"/>
</dbReference>
<comment type="caution">
    <text evidence="5">The sequence shown here is derived from an EMBL/GenBank/DDBJ whole genome shotgun (WGS) entry which is preliminary data.</text>
</comment>
<dbReference type="CDD" id="cd13278">
    <property type="entry name" value="PH_Bud4"/>
    <property type="match status" value="1"/>
</dbReference>
<feature type="compositionally biased region" description="Basic and acidic residues" evidence="3">
    <location>
        <begin position="802"/>
        <end position="820"/>
    </location>
</feature>
<protein>
    <submittedName>
        <fullName evidence="5">GTP binding protein-like protein Bud4</fullName>
    </submittedName>
</protein>
<dbReference type="Gene3D" id="2.30.29.30">
    <property type="entry name" value="Pleckstrin-homology domain (PH domain)/Phosphotyrosine-binding domain (PTB)"/>
    <property type="match status" value="1"/>
</dbReference>
<dbReference type="EMBL" id="JBBWRZ010000004">
    <property type="protein sequence ID" value="KAK8238573.1"/>
    <property type="molecule type" value="Genomic_DNA"/>
</dbReference>
<feature type="compositionally biased region" description="Polar residues" evidence="3">
    <location>
        <begin position="11"/>
        <end position="26"/>
    </location>
</feature>
<dbReference type="SMART" id="SM00233">
    <property type="entry name" value="PH"/>
    <property type="match status" value="1"/>
</dbReference>
<feature type="compositionally biased region" description="Polar residues" evidence="3">
    <location>
        <begin position="738"/>
        <end position="752"/>
    </location>
</feature>
<feature type="region of interest" description="Disordered" evidence="3">
    <location>
        <begin position="1086"/>
        <end position="1154"/>
    </location>
</feature>
<dbReference type="Pfam" id="PF08174">
    <property type="entry name" value="Anillin"/>
    <property type="match status" value="1"/>
</dbReference>
<gene>
    <name evidence="5" type="ORF">HDK90DRAFT_465360</name>
</gene>
<feature type="compositionally biased region" description="Polar residues" evidence="3">
    <location>
        <begin position="207"/>
        <end position="221"/>
    </location>
</feature>
<evidence type="ECO:0000313" key="6">
    <source>
        <dbReference type="Proteomes" id="UP001492380"/>
    </source>
</evidence>
<name>A0ABR1YUE4_9PEZI</name>
<feature type="compositionally biased region" description="Low complexity" evidence="3">
    <location>
        <begin position="912"/>
        <end position="925"/>
    </location>
</feature>
<feature type="compositionally biased region" description="Basic and acidic residues" evidence="3">
    <location>
        <begin position="451"/>
        <end position="484"/>
    </location>
</feature>
<feature type="compositionally biased region" description="Polar residues" evidence="3">
    <location>
        <begin position="78"/>
        <end position="106"/>
    </location>
</feature>
<keyword evidence="2" id="KW-0131">Cell cycle</keyword>
<evidence type="ECO:0000256" key="3">
    <source>
        <dbReference type="SAM" id="MobiDB-lite"/>
    </source>
</evidence>
<feature type="region of interest" description="Disordered" evidence="3">
    <location>
        <begin position="1"/>
        <end position="107"/>
    </location>
</feature>
<organism evidence="5 6">
    <name type="scientific">Phyllosticta capitalensis</name>
    <dbReference type="NCBI Taxonomy" id="121624"/>
    <lineage>
        <taxon>Eukaryota</taxon>
        <taxon>Fungi</taxon>
        <taxon>Dikarya</taxon>
        <taxon>Ascomycota</taxon>
        <taxon>Pezizomycotina</taxon>
        <taxon>Dothideomycetes</taxon>
        <taxon>Dothideomycetes incertae sedis</taxon>
        <taxon>Botryosphaeriales</taxon>
        <taxon>Phyllostictaceae</taxon>
        <taxon>Phyllosticta</taxon>
    </lineage>
</organism>
<feature type="compositionally biased region" description="Basic and acidic residues" evidence="3">
    <location>
        <begin position="558"/>
        <end position="586"/>
    </location>
</feature>
<dbReference type="Proteomes" id="UP001492380">
    <property type="component" value="Unassembled WGS sequence"/>
</dbReference>
<dbReference type="Pfam" id="PF00169">
    <property type="entry name" value="PH"/>
    <property type="match status" value="1"/>
</dbReference>
<feature type="compositionally biased region" description="Pro residues" evidence="3">
    <location>
        <begin position="1087"/>
        <end position="1101"/>
    </location>
</feature>
<dbReference type="InterPro" id="IPR052007">
    <property type="entry name" value="Bud4"/>
</dbReference>
<accession>A0ABR1YUE4</accession>
<dbReference type="SUPFAM" id="SSF50729">
    <property type="entry name" value="PH domain-like"/>
    <property type="match status" value="1"/>
</dbReference>